<reference evidence="3 4" key="1">
    <citation type="submission" date="2024-12" db="EMBL/GenBank/DDBJ databases">
        <authorList>
            <person name="Hu S."/>
        </authorList>
    </citation>
    <scope>NUCLEOTIDE SEQUENCE [LARGE SCALE GENOMIC DNA]</scope>
    <source>
        <strain evidence="3 4">THG-T11</strain>
    </source>
</reference>
<sequence length="811" mass="86666">MDRFPFKTAGAHFVYAKAGETIAVASSAIGYANGSIRVTRPDGTASNYTTTSARIIDRAAELLGPSWPGSPAGYTPITIPVDALTEGIWKIEFFAPRGSGNSNDINVADVSATGNWIQPTGNTSNYVAAWDVSVRGSSGWLTGRVYANVLNLTISGNFTTSTKGFYGINYVLTEDGRAYRVQSNGNNGYAFTFFSNNNGFAVNGVPTYKSLNVVNTTGLHDPRTLDDALNKTHKIFYNRPNADLPETANAFVTGPNQQMWLKKNAILPIITNVKFTGVEGTEGKISRKGAKISFNSSTSGSFQIVIPVSGGADRIINGAAVQGYNEVFWDGKDGNDVFLPPGPISPLVQTFLRSAEVHFPYIDMEINPRGIIIELTENNTTYTVNPANTNPSEYSDVVYWNDIDITNAGTGTDSSNPVINITTGQHSNTNGHKFGSYNTRNESTQFGNDRSMDTWAYIESERTTQLVNIEILLADLRIETITPDLNQYFSNNKITYTVRVYNDGPSAADGSKLAINIPAGLIIQNITPANISGAVTINGATTVGQNYTATLNLPNKGAIDFVIEATFTGGFNQVFSSLKASIMRPPDLTDPDATGKNDAGPVDPDEECLNGTTATIGICNNIKYNTVNGQEVCMANPIVPISYTLSPDGTQIENSALPDALSVQNASGTRTVSGSITNSGIHQFYIKTTGTNRTQTNAIIRVIAPPNATADGPANLCVDATGNPVISFQGSIADRSYEFSYRINDGPIQTITTPTGSNTATIPIPLSSSGNFTYKLTLVKDLATGCSVVKNVAVTVTVHPLPAQAHIELIQ</sequence>
<feature type="domain" description="DUF11" evidence="2">
    <location>
        <begin position="475"/>
        <end position="567"/>
    </location>
</feature>
<organism evidence="3 4">
    <name type="scientific">Pedobacter ureilyticus</name>
    <dbReference type="NCBI Taxonomy" id="1393051"/>
    <lineage>
        <taxon>Bacteria</taxon>
        <taxon>Pseudomonadati</taxon>
        <taxon>Bacteroidota</taxon>
        <taxon>Sphingobacteriia</taxon>
        <taxon>Sphingobacteriales</taxon>
        <taxon>Sphingobacteriaceae</taxon>
        <taxon>Pedobacter</taxon>
    </lineage>
</organism>
<dbReference type="Proteomes" id="UP001517247">
    <property type="component" value="Unassembled WGS sequence"/>
</dbReference>
<feature type="region of interest" description="Disordered" evidence="1">
    <location>
        <begin position="586"/>
        <end position="606"/>
    </location>
</feature>
<evidence type="ECO:0000256" key="1">
    <source>
        <dbReference type="SAM" id="MobiDB-lite"/>
    </source>
</evidence>
<dbReference type="RefSeq" id="WP_138723705.1">
    <property type="nucleotide sequence ID" value="NZ_SSHJ02000007.1"/>
</dbReference>
<proteinExistence type="predicted"/>
<gene>
    <name evidence="3" type="ORF">E6A44_013565</name>
</gene>
<dbReference type="Pfam" id="PF01345">
    <property type="entry name" value="DUF11"/>
    <property type="match status" value="1"/>
</dbReference>
<evidence type="ECO:0000313" key="3">
    <source>
        <dbReference type="EMBL" id="MFN0256611.1"/>
    </source>
</evidence>
<dbReference type="InterPro" id="IPR001434">
    <property type="entry name" value="OmcB-like_DUF11"/>
</dbReference>
<evidence type="ECO:0000259" key="2">
    <source>
        <dbReference type="Pfam" id="PF01345"/>
    </source>
</evidence>
<keyword evidence="4" id="KW-1185">Reference proteome</keyword>
<name>A0ABW9JBU8_9SPHI</name>
<dbReference type="EMBL" id="SSHJ02000007">
    <property type="protein sequence ID" value="MFN0256611.1"/>
    <property type="molecule type" value="Genomic_DNA"/>
</dbReference>
<accession>A0ABW9JBU8</accession>
<comment type="caution">
    <text evidence="3">The sequence shown here is derived from an EMBL/GenBank/DDBJ whole genome shotgun (WGS) entry which is preliminary data.</text>
</comment>
<protein>
    <submittedName>
        <fullName evidence="3">DUF11 domain-containing protein</fullName>
    </submittedName>
</protein>
<evidence type="ECO:0000313" key="4">
    <source>
        <dbReference type="Proteomes" id="UP001517247"/>
    </source>
</evidence>